<proteinExistence type="predicted"/>
<dbReference type="InterPro" id="IPR018020">
    <property type="entry name" value="OHCU_decarboxylase"/>
</dbReference>
<evidence type="ECO:0000256" key="3">
    <source>
        <dbReference type="ARBA" id="ARBA00012257"/>
    </source>
</evidence>
<feature type="region of interest" description="Disordered" evidence="7">
    <location>
        <begin position="164"/>
        <end position="183"/>
    </location>
</feature>
<dbReference type="InterPro" id="IPR017595">
    <property type="entry name" value="OHCU_decarboxylase-2"/>
</dbReference>
<dbReference type="Gene3D" id="1.10.3330.10">
    <property type="entry name" value="Oxo-4-hydroxy-4-carboxy-5-ureidoimidazoline decarboxylase"/>
    <property type="match status" value="1"/>
</dbReference>
<evidence type="ECO:0000259" key="8">
    <source>
        <dbReference type="Pfam" id="PF09349"/>
    </source>
</evidence>
<feature type="region of interest" description="Disordered" evidence="7">
    <location>
        <begin position="65"/>
        <end position="103"/>
    </location>
</feature>
<dbReference type="InterPro" id="IPR036778">
    <property type="entry name" value="OHCU_decarboxylase_sf"/>
</dbReference>
<evidence type="ECO:0000256" key="2">
    <source>
        <dbReference type="ARBA" id="ARBA00004754"/>
    </source>
</evidence>
<evidence type="ECO:0000256" key="5">
    <source>
        <dbReference type="ARBA" id="ARBA00022793"/>
    </source>
</evidence>
<organism evidence="9 10">
    <name type="scientific">Frigoribacterium faeni</name>
    <dbReference type="NCBI Taxonomy" id="145483"/>
    <lineage>
        <taxon>Bacteria</taxon>
        <taxon>Bacillati</taxon>
        <taxon>Actinomycetota</taxon>
        <taxon>Actinomycetes</taxon>
        <taxon>Micrococcales</taxon>
        <taxon>Microbacteriaceae</taxon>
        <taxon>Frigoribacterium</taxon>
    </lineage>
</organism>
<reference evidence="9 10" key="1">
    <citation type="submission" date="2019-07" db="EMBL/GenBank/DDBJ databases">
        <title>Whole genome shotgun sequence of Frigoribacterium faeni NBRC 103066.</title>
        <authorList>
            <person name="Hosoyama A."/>
            <person name="Uohara A."/>
            <person name="Ohji S."/>
            <person name="Ichikawa N."/>
        </authorList>
    </citation>
    <scope>NUCLEOTIDE SEQUENCE [LARGE SCALE GENOMIC DNA]</scope>
    <source>
        <strain evidence="9 10">NBRC 103066</strain>
    </source>
</reference>
<dbReference type="Proteomes" id="UP000321154">
    <property type="component" value="Unassembled WGS sequence"/>
</dbReference>
<keyword evidence="10" id="KW-1185">Reference proteome</keyword>
<dbReference type="PANTHER" id="PTHR43466:SF1">
    <property type="entry name" value="2-OXO-4-HYDROXY-4-CARBOXY-5-UREIDOIMIDAZOLINE DECARBOXYLASE-RELATED"/>
    <property type="match status" value="1"/>
</dbReference>
<dbReference type="PANTHER" id="PTHR43466">
    <property type="entry name" value="2-OXO-4-HYDROXY-4-CARBOXY-5-UREIDOIMIDAZOLINE DECARBOXYLASE-RELATED"/>
    <property type="match status" value="1"/>
</dbReference>
<dbReference type="EC" id="4.1.1.97" evidence="3"/>
<feature type="domain" description="Oxo-4-hydroxy-4-carboxy-5-ureidoimidazoline decarboxylase" evidence="8">
    <location>
        <begin position="8"/>
        <end position="159"/>
    </location>
</feature>
<keyword evidence="5" id="KW-0210">Decarboxylase</keyword>
<evidence type="ECO:0000313" key="10">
    <source>
        <dbReference type="Proteomes" id="UP000321154"/>
    </source>
</evidence>
<evidence type="ECO:0000256" key="7">
    <source>
        <dbReference type="SAM" id="MobiDB-lite"/>
    </source>
</evidence>
<dbReference type="SUPFAM" id="SSF158694">
    <property type="entry name" value="UraD-Like"/>
    <property type="match status" value="1"/>
</dbReference>
<gene>
    <name evidence="9" type="ORF">FFA01_16780</name>
</gene>
<name>A0ABQ0UPG9_9MICO</name>
<accession>A0ABQ0UPG9</accession>
<evidence type="ECO:0000313" key="9">
    <source>
        <dbReference type="EMBL" id="GEK83369.1"/>
    </source>
</evidence>
<comment type="pathway">
    <text evidence="2">Purine metabolism; urate degradation; (S)-allantoin from urate: step 3/3.</text>
</comment>
<evidence type="ECO:0000256" key="1">
    <source>
        <dbReference type="ARBA" id="ARBA00001163"/>
    </source>
</evidence>
<dbReference type="EMBL" id="BJUV01000014">
    <property type="protein sequence ID" value="GEK83369.1"/>
    <property type="molecule type" value="Genomic_DNA"/>
</dbReference>
<comment type="catalytic activity">
    <reaction evidence="1">
        <text>5-hydroxy-2-oxo-4-ureido-2,5-dihydro-1H-imidazole-5-carboxylate + H(+) = (S)-allantoin + CO2</text>
        <dbReference type="Rhea" id="RHEA:26301"/>
        <dbReference type="ChEBI" id="CHEBI:15378"/>
        <dbReference type="ChEBI" id="CHEBI:15678"/>
        <dbReference type="ChEBI" id="CHEBI:16526"/>
        <dbReference type="ChEBI" id="CHEBI:58639"/>
        <dbReference type="EC" id="4.1.1.97"/>
    </reaction>
</comment>
<comment type="caution">
    <text evidence="9">The sequence shown here is derived from an EMBL/GenBank/DDBJ whole genome shotgun (WGS) entry which is preliminary data.</text>
</comment>
<dbReference type="NCBIfam" id="NF010372">
    <property type="entry name" value="PRK13798.1"/>
    <property type="match status" value="1"/>
</dbReference>
<protein>
    <recommendedName>
        <fullName evidence="3">2-oxo-4-hydroxy-4-carboxy-5-ureidoimidazoline decarboxylase</fullName>
        <ecNumber evidence="3">4.1.1.97</ecNumber>
    </recommendedName>
</protein>
<evidence type="ECO:0000256" key="6">
    <source>
        <dbReference type="ARBA" id="ARBA00023239"/>
    </source>
</evidence>
<sequence length="183" mass="19893">MATMIDVPESELREHLATALSVQRWVDDVAAAAPFDDVEGLVEAAEHAGDPLSAAEIDEALAHHPRIGEKPVGEGAAQDFSRREQQASQLTDDPHEVKALAEGNATYEERFGRVFVIRAAGRSKAEIIDELERRLKLDDETEKQEAGEQLVEIAVLRLRQTFGGRSAETGRSTETASPIAPVA</sequence>
<dbReference type="Pfam" id="PF09349">
    <property type="entry name" value="OHCU_decarbox"/>
    <property type="match status" value="1"/>
</dbReference>
<keyword evidence="4" id="KW-0659">Purine metabolism</keyword>
<dbReference type="NCBIfam" id="TIGR03180">
    <property type="entry name" value="UraD_2"/>
    <property type="match status" value="1"/>
</dbReference>
<evidence type="ECO:0000256" key="4">
    <source>
        <dbReference type="ARBA" id="ARBA00022631"/>
    </source>
</evidence>
<keyword evidence="6" id="KW-0456">Lyase</keyword>